<dbReference type="Gene3D" id="1.20.1070.10">
    <property type="entry name" value="Rhodopsin 7-helix transmembrane proteins"/>
    <property type="match status" value="1"/>
</dbReference>
<feature type="transmembrane region" description="Helical" evidence="9">
    <location>
        <begin position="146"/>
        <end position="169"/>
    </location>
</feature>
<evidence type="ECO:0000313" key="12">
    <source>
        <dbReference type="WBParaSite" id="TREG1_90230.2"/>
    </source>
</evidence>
<feature type="transmembrane region" description="Helical" evidence="9">
    <location>
        <begin position="327"/>
        <end position="346"/>
    </location>
</feature>
<evidence type="ECO:0000256" key="3">
    <source>
        <dbReference type="ARBA" id="ARBA00022692"/>
    </source>
</evidence>
<feature type="domain" description="G-protein coupled receptors family 1 profile" evidence="10">
    <location>
        <begin position="36"/>
        <end position="381"/>
    </location>
</feature>
<dbReference type="InterPro" id="IPR000276">
    <property type="entry name" value="GPCR_Rhodpsn"/>
</dbReference>
<dbReference type="GO" id="GO:0004930">
    <property type="term" value="F:G protein-coupled receptor activity"/>
    <property type="evidence" value="ECO:0007669"/>
    <property type="project" value="UniProtKB-KW"/>
</dbReference>
<keyword evidence="11" id="KW-1185">Reference proteome</keyword>
<accession>A0AA85KIY8</accession>
<comment type="subcellular location">
    <subcellularLocation>
        <location evidence="1">Cell membrane</location>
        <topology evidence="1">Multi-pass membrane protein</topology>
    </subcellularLocation>
</comment>
<evidence type="ECO:0000256" key="6">
    <source>
        <dbReference type="ARBA" id="ARBA00023136"/>
    </source>
</evidence>
<feature type="transmembrane region" description="Helical" evidence="9">
    <location>
        <begin position="115"/>
        <end position="134"/>
    </location>
</feature>
<dbReference type="PANTHER" id="PTHR24228">
    <property type="entry name" value="B2 BRADYKININ RECEPTOR/ANGIOTENSIN II RECEPTOR"/>
    <property type="match status" value="1"/>
</dbReference>
<proteinExistence type="predicted"/>
<dbReference type="PANTHER" id="PTHR24228:SF74">
    <property type="entry name" value="G-PROTEIN COUPLED RECEPTORS FAMILY 1 PROFILE DOMAIN-CONTAINING PROTEIN"/>
    <property type="match status" value="1"/>
</dbReference>
<protein>
    <recommendedName>
        <fullName evidence="10">G-protein coupled receptors family 1 profile domain-containing protein</fullName>
    </recommendedName>
</protein>
<keyword evidence="5" id="KW-0297">G-protein coupled receptor</keyword>
<keyword evidence="3 9" id="KW-0812">Transmembrane</keyword>
<feature type="transmembrane region" description="Helical" evidence="9">
    <location>
        <begin position="21"/>
        <end position="43"/>
    </location>
</feature>
<dbReference type="GO" id="GO:0005886">
    <property type="term" value="C:plasma membrane"/>
    <property type="evidence" value="ECO:0007669"/>
    <property type="project" value="UniProtKB-SubCell"/>
</dbReference>
<sequence>MPCVQNTSREFLLEEIVMLNFRAYIIPILIVIGIIGNSFVINTFNSMQKLQPSRFNIYVIWITAFQIIDLIMNTLLDDFLGRGLTWASDCTIFIKLDTLSSFTCKIMNYVPKTAGLISGALLVIFSIDRLLTVYKPIKFRGDMCLLLPRLSIIFVICICVLLFLPQLIYSDLTYNDSTSSIANHTCQYVNSSHFGVQYSLYLSIVGGHILPTSCIAIINCLIVLRLRTLAKTRQSLHCSGSQNFHIKTTVYSNGNQRKGSATTVTINKIVDNTPRNSVNTIIAVANTNAPSNCVNSSTPRQSMSSTRNQQGYCQNAQNEVRRIIGHLLVTYVFLFFSIPLVVVIILRQKSDFENYATIYPLYAKRLVHLSKLFSSFDAIIYSCHFPIFLIYLPNFRYMFYLSIYSLPLLKNTKFSVKRIEQIEMNLSNRLRSRVRQSINLDAKAMENMLLKRAHNSSIDNTVNKH</sequence>
<evidence type="ECO:0000313" key="11">
    <source>
        <dbReference type="Proteomes" id="UP000050795"/>
    </source>
</evidence>
<organism evidence="11 12">
    <name type="scientific">Trichobilharzia regenti</name>
    <name type="common">Nasal bird schistosome</name>
    <dbReference type="NCBI Taxonomy" id="157069"/>
    <lineage>
        <taxon>Eukaryota</taxon>
        <taxon>Metazoa</taxon>
        <taxon>Spiralia</taxon>
        <taxon>Lophotrochozoa</taxon>
        <taxon>Platyhelminthes</taxon>
        <taxon>Trematoda</taxon>
        <taxon>Digenea</taxon>
        <taxon>Strigeidida</taxon>
        <taxon>Schistosomatoidea</taxon>
        <taxon>Schistosomatidae</taxon>
        <taxon>Trichobilharzia</taxon>
    </lineage>
</organism>
<dbReference type="AlphaFoldDB" id="A0AA85KIY8"/>
<evidence type="ECO:0000256" key="9">
    <source>
        <dbReference type="SAM" id="Phobius"/>
    </source>
</evidence>
<name>A0AA85KIY8_TRIRE</name>
<reference evidence="11" key="1">
    <citation type="submission" date="2022-06" db="EMBL/GenBank/DDBJ databases">
        <authorList>
            <person name="Berger JAMES D."/>
            <person name="Berger JAMES D."/>
        </authorList>
    </citation>
    <scope>NUCLEOTIDE SEQUENCE [LARGE SCALE GENOMIC DNA]</scope>
</reference>
<evidence type="ECO:0000256" key="1">
    <source>
        <dbReference type="ARBA" id="ARBA00004651"/>
    </source>
</evidence>
<keyword evidence="4 9" id="KW-1133">Transmembrane helix</keyword>
<dbReference type="Pfam" id="PF00001">
    <property type="entry name" value="7tm_1"/>
    <property type="match status" value="1"/>
</dbReference>
<dbReference type="PROSITE" id="PS50262">
    <property type="entry name" value="G_PROTEIN_RECEP_F1_2"/>
    <property type="match status" value="1"/>
</dbReference>
<dbReference type="WBParaSite" id="TREG1_90230.2">
    <property type="protein sequence ID" value="TREG1_90230.2"/>
    <property type="gene ID" value="TREG1_90230"/>
</dbReference>
<feature type="transmembrane region" description="Helical" evidence="9">
    <location>
        <begin position="55"/>
        <end position="76"/>
    </location>
</feature>
<evidence type="ECO:0000256" key="8">
    <source>
        <dbReference type="ARBA" id="ARBA00023224"/>
    </source>
</evidence>
<keyword evidence="6 9" id="KW-0472">Membrane</keyword>
<evidence type="ECO:0000256" key="4">
    <source>
        <dbReference type="ARBA" id="ARBA00022989"/>
    </source>
</evidence>
<dbReference type="InterPro" id="IPR017452">
    <property type="entry name" value="GPCR_Rhodpsn_7TM"/>
</dbReference>
<keyword evidence="2" id="KW-1003">Cell membrane</keyword>
<reference evidence="12" key="2">
    <citation type="submission" date="2023-11" db="UniProtKB">
        <authorList>
            <consortium name="WormBaseParasite"/>
        </authorList>
    </citation>
    <scope>IDENTIFICATION</scope>
</reference>
<evidence type="ECO:0000256" key="5">
    <source>
        <dbReference type="ARBA" id="ARBA00023040"/>
    </source>
</evidence>
<evidence type="ECO:0000256" key="2">
    <source>
        <dbReference type="ARBA" id="ARBA00022475"/>
    </source>
</evidence>
<keyword evidence="7" id="KW-0675">Receptor</keyword>
<dbReference type="SUPFAM" id="SSF81321">
    <property type="entry name" value="Family A G protein-coupled receptor-like"/>
    <property type="match status" value="1"/>
</dbReference>
<evidence type="ECO:0000259" key="10">
    <source>
        <dbReference type="PROSITE" id="PS50262"/>
    </source>
</evidence>
<feature type="transmembrane region" description="Helical" evidence="9">
    <location>
        <begin position="200"/>
        <end position="224"/>
    </location>
</feature>
<dbReference type="Proteomes" id="UP000050795">
    <property type="component" value="Unassembled WGS sequence"/>
</dbReference>
<keyword evidence="8" id="KW-0807">Transducer</keyword>
<evidence type="ECO:0000256" key="7">
    <source>
        <dbReference type="ARBA" id="ARBA00023170"/>
    </source>
</evidence>